<dbReference type="EMBL" id="RJVU01044332">
    <property type="protein sequence ID" value="ROL44795.1"/>
    <property type="molecule type" value="Genomic_DNA"/>
</dbReference>
<evidence type="ECO:0000313" key="3">
    <source>
        <dbReference type="Proteomes" id="UP000281406"/>
    </source>
</evidence>
<feature type="compositionally biased region" description="Low complexity" evidence="1">
    <location>
        <begin position="153"/>
        <end position="163"/>
    </location>
</feature>
<gene>
    <name evidence="2" type="ORF">DPX16_6707</name>
</gene>
<keyword evidence="3" id="KW-1185">Reference proteome</keyword>
<protein>
    <submittedName>
        <fullName evidence="2">Uncharacterized protein</fullName>
    </submittedName>
</protein>
<reference evidence="2 3" key="1">
    <citation type="submission" date="2018-10" db="EMBL/GenBank/DDBJ databases">
        <title>Genome assembly for a Yunnan-Guizhou Plateau 3E fish, Anabarilius grahami (Regan), and its evolutionary and genetic applications.</title>
        <authorList>
            <person name="Jiang W."/>
        </authorList>
    </citation>
    <scope>NUCLEOTIDE SEQUENCE [LARGE SCALE GENOMIC DNA]</scope>
    <source>
        <strain evidence="2">AG-KIZ</strain>
        <tissue evidence="2">Muscle</tissue>
    </source>
</reference>
<name>A0A3N0YEU8_ANAGA</name>
<dbReference type="Proteomes" id="UP000281406">
    <property type="component" value="Unassembled WGS sequence"/>
</dbReference>
<proteinExistence type="predicted"/>
<organism evidence="2 3">
    <name type="scientific">Anabarilius grahami</name>
    <name type="common">Kanglang fish</name>
    <name type="synonym">Barilius grahami</name>
    <dbReference type="NCBI Taxonomy" id="495550"/>
    <lineage>
        <taxon>Eukaryota</taxon>
        <taxon>Metazoa</taxon>
        <taxon>Chordata</taxon>
        <taxon>Craniata</taxon>
        <taxon>Vertebrata</taxon>
        <taxon>Euteleostomi</taxon>
        <taxon>Actinopterygii</taxon>
        <taxon>Neopterygii</taxon>
        <taxon>Teleostei</taxon>
        <taxon>Ostariophysi</taxon>
        <taxon>Cypriniformes</taxon>
        <taxon>Xenocyprididae</taxon>
        <taxon>Xenocypridinae</taxon>
        <taxon>Xenocypridinae incertae sedis</taxon>
        <taxon>Anabarilius</taxon>
    </lineage>
</organism>
<comment type="caution">
    <text evidence="2">The sequence shown here is derived from an EMBL/GenBank/DDBJ whole genome shotgun (WGS) entry which is preliminary data.</text>
</comment>
<sequence length="260" mass="27684">MEQWAWRPEVKPGDPLHTVALMVRNVRGGADEMAGVSGACGGNPGNLMKGPKFSFHRNDPDSSPQLYTPESSSGSTPVAPSQLPPPPPPPSSPAPAKAKAKRKHTTPPAATPPGKKSHSDPSDDNDPIPSVLLQIRDSIGKLENRVSTLEKNSPSPSTYSAPPTDHHTVNVSSCIDLSPLHSLASALPAPPNRSPFISPAAANPHNLRNQIISDEIPICLDLITGHHLISKNLKANECSHLLINDSLEKDQRLCVQCKDS</sequence>
<dbReference type="AlphaFoldDB" id="A0A3N0YEU8"/>
<feature type="compositionally biased region" description="Polar residues" evidence="1">
    <location>
        <begin position="61"/>
        <end position="74"/>
    </location>
</feature>
<feature type="region of interest" description="Disordered" evidence="1">
    <location>
        <begin position="32"/>
        <end position="129"/>
    </location>
</feature>
<dbReference type="PRINTS" id="PR01217">
    <property type="entry name" value="PRICHEXTENSN"/>
</dbReference>
<evidence type="ECO:0000256" key="1">
    <source>
        <dbReference type="SAM" id="MobiDB-lite"/>
    </source>
</evidence>
<feature type="region of interest" description="Disordered" evidence="1">
    <location>
        <begin position="147"/>
        <end position="167"/>
    </location>
</feature>
<evidence type="ECO:0000313" key="2">
    <source>
        <dbReference type="EMBL" id="ROL44795.1"/>
    </source>
</evidence>
<feature type="compositionally biased region" description="Pro residues" evidence="1">
    <location>
        <begin position="82"/>
        <end position="93"/>
    </location>
</feature>
<accession>A0A3N0YEU8</accession>